<dbReference type="Pfam" id="PF21666">
    <property type="entry name" value="DUF4246_N"/>
    <property type="match status" value="1"/>
</dbReference>
<dbReference type="PANTHER" id="PTHR33119:SF1">
    <property type="entry name" value="FE2OG DIOXYGENASE DOMAIN-CONTAINING PROTEIN"/>
    <property type="match status" value="1"/>
</dbReference>
<dbReference type="AlphaFoldDB" id="A0A6G1G1S1"/>
<feature type="compositionally biased region" description="Acidic residues" evidence="1">
    <location>
        <begin position="340"/>
        <end position="350"/>
    </location>
</feature>
<feature type="region of interest" description="Disordered" evidence="1">
    <location>
        <begin position="234"/>
        <end position="253"/>
    </location>
</feature>
<dbReference type="PANTHER" id="PTHR33119">
    <property type="entry name" value="IFI3P"/>
    <property type="match status" value="1"/>
</dbReference>
<organism evidence="4">
    <name type="scientific">Eremomyces bilateralis CBS 781.70</name>
    <dbReference type="NCBI Taxonomy" id="1392243"/>
    <lineage>
        <taxon>Eukaryota</taxon>
        <taxon>Fungi</taxon>
        <taxon>Dikarya</taxon>
        <taxon>Ascomycota</taxon>
        <taxon>Pezizomycotina</taxon>
        <taxon>Dothideomycetes</taxon>
        <taxon>Dothideomycetes incertae sedis</taxon>
        <taxon>Eremomycetales</taxon>
        <taxon>Eremomycetaceae</taxon>
        <taxon>Eremomyces</taxon>
    </lineage>
</organism>
<evidence type="ECO:0000313" key="6">
    <source>
        <dbReference type="RefSeq" id="XP_033533688.1"/>
    </source>
</evidence>
<evidence type="ECO:0000256" key="1">
    <source>
        <dbReference type="SAM" id="MobiDB-lite"/>
    </source>
</evidence>
<dbReference type="Pfam" id="PF14033">
    <property type="entry name" value="DUF4246"/>
    <property type="match status" value="1"/>
</dbReference>
<feature type="domain" description="DUF4246" evidence="3">
    <location>
        <begin position="4"/>
        <end position="74"/>
    </location>
</feature>
<evidence type="ECO:0000313" key="5">
    <source>
        <dbReference type="Proteomes" id="UP000504638"/>
    </source>
</evidence>
<feature type="compositionally biased region" description="Basic and acidic residues" evidence="1">
    <location>
        <begin position="234"/>
        <end position="248"/>
    </location>
</feature>
<dbReference type="RefSeq" id="XP_033533688.1">
    <property type="nucleotide sequence ID" value="XM_033681898.1"/>
</dbReference>
<dbReference type="GeneID" id="54422468"/>
<sequence>MSDYPGLGLPLRYDPQENYGHYPIGAHGGCWGADSNMLPIRELAMMSIMDRLTDKEDWQKKVFDDEIVSKWRDEALAIPDEQFCKLAISDKSQYWDADGNLSVRDNLISDYVEPLKGIMTTNTFDCCVEELRSKARYYEKSGLIPTLDACASVAKSDKIVSSELHEALYRAFETLRKDQASAPDWHPNSNDMVQNLVHPSMYPLVYGRSRGLKEEVVGVVDAIAKWAGKGNIIPKDDWSPDPQRDRSRYGVGSGKVPPQYWSDTFQWLPANVAFQEDGAVKFTSYINNLHPNRYPEIYSTIEKLIETALPAWDQCLALAADYEKRDGAGRLKPRFPYPDNPDDENEENWDPSDSLEVAEVEVNWGEVGRRYEYDPEWDDEIQKKWELLRKPVIPDASFEDVDYAPAPGKCLAEKFAKSGLQVIVKMASIELTPDKPEFPAGGWHIEGQMNEHICATALYYLDSENISASNLSFRMQTSAYMNDEISVGQDAYHWLEQVYGTGLGGSSSPCLQNYGNVETRQGRLLAFPNVFQHRVSPFRLEDPTKPGHRRFIALWLIDPTQRIISTANVPPQQMDWWLDSIVGNTTEARDAALSKLPAELVALMKDKGLDANIPATSTGTLPPELMEMVREYFHVDAETIPMGLEEAKEHRIKLMEARSAFVKTAEAGWQQHSYSFCEH</sequence>
<evidence type="ECO:0000259" key="3">
    <source>
        <dbReference type="Pfam" id="PF21666"/>
    </source>
</evidence>
<keyword evidence="5" id="KW-1185">Reference proteome</keyword>
<evidence type="ECO:0000259" key="2">
    <source>
        <dbReference type="Pfam" id="PF14033"/>
    </source>
</evidence>
<protein>
    <submittedName>
        <fullName evidence="4 6">Uncharacterized protein</fullName>
    </submittedName>
</protein>
<reference evidence="6" key="2">
    <citation type="submission" date="2020-04" db="EMBL/GenBank/DDBJ databases">
        <authorList>
            <consortium name="NCBI Genome Project"/>
        </authorList>
    </citation>
    <scope>NUCLEOTIDE SEQUENCE</scope>
    <source>
        <strain evidence="6">CBS 781.70</strain>
    </source>
</reference>
<accession>A0A6G1G1S1</accession>
<dbReference type="EMBL" id="ML975159">
    <property type="protein sequence ID" value="KAF1812057.1"/>
    <property type="molecule type" value="Genomic_DNA"/>
</dbReference>
<feature type="domain" description="DUF4246" evidence="2">
    <location>
        <begin position="122"/>
        <end position="579"/>
    </location>
</feature>
<reference evidence="4 6" key="1">
    <citation type="submission" date="2020-01" db="EMBL/GenBank/DDBJ databases">
        <authorList>
            <consortium name="DOE Joint Genome Institute"/>
            <person name="Haridas S."/>
            <person name="Albert R."/>
            <person name="Binder M."/>
            <person name="Bloem J."/>
            <person name="Labutti K."/>
            <person name="Salamov A."/>
            <person name="Andreopoulos B."/>
            <person name="Baker S.E."/>
            <person name="Barry K."/>
            <person name="Bills G."/>
            <person name="Bluhm B.H."/>
            <person name="Cannon C."/>
            <person name="Castanera R."/>
            <person name="Culley D.E."/>
            <person name="Daum C."/>
            <person name="Ezra D."/>
            <person name="Gonzalez J.B."/>
            <person name="Henrissat B."/>
            <person name="Kuo A."/>
            <person name="Liang C."/>
            <person name="Lipzen A."/>
            <person name="Lutzoni F."/>
            <person name="Magnuson J."/>
            <person name="Mondo S."/>
            <person name="Nolan M."/>
            <person name="Ohm R."/>
            <person name="Pangilinan J."/>
            <person name="Park H.-J."/>
            <person name="Ramirez L."/>
            <person name="Alfaro M."/>
            <person name="Sun H."/>
            <person name="Tritt A."/>
            <person name="Yoshinaga Y."/>
            <person name="Zwiers L.-H."/>
            <person name="Turgeon B.G."/>
            <person name="Goodwin S.B."/>
            <person name="Spatafora J.W."/>
            <person name="Crous P.W."/>
            <person name="Grigoriev I.V."/>
        </authorList>
    </citation>
    <scope>NUCLEOTIDE SEQUENCE</scope>
    <source>
        <strain evidence="4 6">CBS 781.70</strain>
    </source>
</reference>
<name>A0A6G1G1S1_9PEZI</name>
<dbReference type="OrthoDB" id="415532at2759"/>
<dbReference type="InterPro" id="IPR025340">
    <property type="entry name" value="DUF4246"/>
</dbReference>
<evidence type="ECO:0000313" key="4">
    <source>
        <dbReference type="EMBL" id="KAF1812057.1"/>
    </source>
</evidence>
<proteinExistence type="predicted"/>
<dbReference type="InterPro" id="IPR049207">
    <property type="entry name" value="DUF4246_N"/>
</dbReference>
<feature type="region of interest" description="Disordered" evidence="1">
    <location>
        <begin position="330"/>
        <end position="352"/>
    </location>
</feature>
<dbReference type="Proteomes" id="UP000504638">
    <property type="component" value="Unplaced"/>
</dbReference>
<gene>
    <name evidence="4 6" type="ORF">P152DRAFT_482602</name>
</gene>
<dbReference type="InterPro" id="IPR049192">
    <property type="entry name" value="DUF4246_C"/>
</dbReference>
<reference evidence="6" key="3">
    <citation type="submission" date="2025-04" db="UniProtKB">
        <authorList>
            <consortium name="RefSeq"/>
        </authorList>
    </citation>
    <scope>IDENTIFICATION</scope>
    <source>
        <strain evidence="6">CBS 781.70</strain>
    </source>
</reference>